<dbReference type="RefSeq" id="WP_264070283.1">
    <property type="nucleotide sequence ID" value="NZ_JACKTY010000039.1"/>
</dbReference>
<evidence type="ECO:0000256" key="1">
    <source>
        <dbReference type="SAM" id="MobiDB-lite"/>
    </source>
</evidence>
<name>A0ABT3CI08_9MYCO</name>
<feature type="compositionally biased region" description="Basic and acidic residues" evidence="1">
    <location>
        <begin position="85"/>
        <end position="102"/>
    </location>
</feature>
<feature type="region of interest" description="Disordered" evidence="1">
    <location>
        <begin position="85"/>
        <end position="123"/>
    </location>
</feature>
<organism evidence="2 3">
    <name type="scientific">Mycolicibacterium komossense</name>
    <dbReference type="NCBI Taxonomy" id="1779"/>
    <lineage>
        <taxon>Bacteria</taxon>
        <taxon>Bacillati</taxon>
        <taxon>Actinomycetota</taxon>
        <taxon>Actinomycetes</taxon>
        <taxon>Mycobacteriales</taxon>
        <taxon>Mycobacteriaceae</taxon>
        <taxon>Mycolicibacterium</taxon>
    </lineage>
</organism>
<sequence length="123" mass="13681">MAIKLPLHSVAEDERETVDAALISAKSAMKPADYIYGEELESWITVVEVFDDDSSFTFTATNGNVVVAKGTSVIRRKRAALLRERATSTRVVTEKREPDRHPRGATQGFPRQDEYPARPDSST</sequence>
<evidence type="ECO:0000313" key="2">
    <source>
        <dbReference type="EMBL" id="MCV7229090.1"/>
    </source>
</evidence>
<evidence type="ECO:0000313" key="3">
    <source>
        <dbReference type="Proteomes" id="UP001526201"/>
    </source>
</evidence>
<reference evidence="2 3" key="1">
    <citation type="journal article" date="2022" name="BMC Genomics">
        <title>Comparative genome analysis of mycobacteria focusing on tRNA and non-coding RNA.</title>
        <authorList>
            <person name="Behra P.R.K."/>
            <person name="Pettersson B.M.F."/>
            <person name="Ramesh M."/>
            <person name="Das S."/>
            <person name="Dasgupta S."/>
            <person name="Kirsebom L.A."/>
        </authorList>
    </citation>
    <scope>NUCLEOTIDE SEQUENCE [LARGE SCALE GENOMIC DNA]</scope>
    <source>
        <strain evidence="2 3">DSM 44078</strain>
    </source>
</reference>
<dbReference type="EMBL" id="JACKTY010000039">
    <property type="protein sequence ID" value="MCV7229090.1"/>
    <property type="molecule type" value="Genomic_DNA"/>
</dbReference>
<proteinExistence type="predicted"/>
<comment type="caution">
    <text evidence="2">The sequence shown here is derived from an EMBL/GenBank/DDBJ whole genome shotgun (WGS) entry which is preliminary data.</text>
</comment>
<accession>A0ABT3CI08</accession>
<gene>
    <name evidence="2" type="ORF">H7J73_24035</name>
</gene>
<protein>
    <submittedName>
        <fullName evidence="2">Uncharacterized protein</fullName>
    </submittedName>
</protein>
<dbReference type="Proteomes" id="UP001526201">
    <property type="component" value="Unassembled WGS sequence"/>
</dbReference>
<keyword evidence="3" id="KW-1185">Reference proteome</keyword>